<feature type="region of interest" description="Disordered" evidence="1">
    <location>
        <begin position="369"/>
        <end position="402"/>
    </location>
</feature>
<keyword evidence="3" id="KW-1185">Reference proteome</keyword>
<evidence type="ECO:0000256" key="2">
    <source>
        <dbReference type="SAM" id="SignalP"/>
    </source>
</evidence>
<feature type="compositionally biased region" description="Polar residues" evidence="1">
    <location>
        <begin position="391"/>
        <end position="402"/>
    </location>
</feature>
<proteinExistence type="predicted"/>
<feature type="compositionally biased region" description="Basic and acidic residues" evidence="1">
    <location>
        <begin position="381"/>
        <end position="390"/>
    </location>
</feature>
<organism evidence="3 4">
    <name type="scientific">Saccoglossus kowalevskii</name>
    <name type="common">Acorn worm</name>
    <dbReference type="NCBI Taxonomy" id="10224"/>
    <lineage>
        <taxon>Eukaryota</taxon>
        <taxon>Metazoa</taxon>
        <taxon>Hemichordata</taxon>
        <taxon>Enteropneusta</taxon>
        <taxon>Harrimaniidae</taxon>
        <taxon>Saccoglossus</taxon>
    </lineage>
</organism>
<sequence>MAMVFTILLLCSEHQATKHYVHHEIDALSDDPSVTSSAIGRTFSRRILIPGNHSYTLGRRQGHNFLRPPYASYLRERDNTCLLSSDIEHENHSNVLPQYESVVMTTMQRSNGRSEASGSNETSRRENISMAQPQLTQNSTSVESEETTTLNRESRTRSAVTRPHSQVFERRVHPIQNDNADRVNFSTLVGLQQPRNERRNVRRSASNSVVDDVRRQRRPRSRNRISEPNPLQERFVPAYDGSMLPVYTVPGSDEVFVNMRDIYAFQMPLSYPYEPTPSYPITAPSYVEEPPPYSPTEDTTGGLWSTQTFPGYHGNRCGRNSSTNSAFPLLDGLQCATLRTNQSENATETVRLNNLSRTPRHIACPRQPITRNIVDQSSPTTRRDSAELLEQRNNATENTESN</sequence>
<feature type="region of interest" description="Disordered" evidence="1">
    <location>
        <begin position="192"/>
        <end position="227"/>
    </location>
</feature>
<feature type="compositionally biased region" description="Polar residues" evidence="1">
    <location>
        <begin position="129"/>
        <end position="138"/>
    </location>
</feature>
<feature type="non-terminal residue" evidence="4">
    <location>
        <position position="402"/>
    </location>
</feature>
<feature type="compositionally biased region" description="Polar residues" evidence="1">
    <location>
        <begin position="108"/>
        <end position="121"/>
    </location>
</feature>
<evidence type="ECO:0000313" key="4">
    <source>
        <dbReference type="RefSeq" id="XP_006817209.1"/>
    </source>
</evidence>
<reference evidence="4" key="1">
    <citation type="submission" date="2025-08" db="UniProtKB">
        <authorList>
            <consortium name="RefSeq"/>
        </authorList>
    </citation>
    <scope>IDENTIFICATION</scope>
    <source>
        <tissue evidence="4">Testes</tissue>
    </source>
</reference>
<feature type="region of interest" description="Disordered" evidence="1">
    <location>
        <begin position="108"/>
        <end position="179"/>
    </location>
</feature>
<name>A0ABM0MB18_SACKO</name>
<keyword evidence="2" id="KW-0732">Signal</keyword>
<feature type="compositionally biased region" description="Polar residues" evidence="1">
    <location>
        <begin position="369"/>
        <end position="380"/>
    </location>
</feature>
<feature type="chain" id="PRO_5046333791" evidence="2">
    <location>
        <begin position="17"/>
        <end position="402"/>
    </location>
</feature>
<dbReference type="Proteomes" id="UP000694865">
    <property type="component" value="Unplaced"/>
</dbReference>
<protein>
    <submittedName>
        <fullName evidence="4">Uncharacterized protein LOC102809484</fullName>
    </submittedName>
</protein>
<dbReference type="RefSeq" id="XP_006817209.1">
    <property type="nucleotide sequence ID" value="XM_006817146.1"/>
</dbReference>
<dbReference type="GeneID" id="102809484"/>
<gene>
    <name evidence="4" type="primary">LOC102809484</name>
</gene>
<evidence type="ECO:0000256" key="1">
    <source>
        <dbReference type="SAM" id="MobiDB-lite"/>
    </source>
</evidence>
<accession>A0ABM0MB18</accession>
<feature type="signal peptide" evidence="2">
    <location>
        <begin position="1"/>
        <end position="16"/>
    </location>
</feature>
<evidence type="ECO:0000313" key="3">
    <source>
        <dbReference type="Proteomes" id="UP000694865"/>
    </source>
</evidence>